<gene>
    <name evidence="1" type="ORF">CJO09_02020</name>
</gene>
<evidence type="ECO:0000313" key="2">
    <source>
        <dbReference type="Proteomes" id="UP000266483"/>
    </source>
</evidence>
<protein>
    <submittedName>
        <fullName evidence="1">Uncharacterized protein</fullName>
    </submittedName>
</protein>
<proteinExistence type="predicted"/>
<dbReference type="Proteomes" id="UP000266483">
    <property type="component" value="Unassembled WGS sequence"/>
</dbReference>
<organism evidence="1 2">
    <name type="scientific">Neopusillimonas maritima</name>
    <dbReference type="NCBI Taxonomy" id="2026239"/>
    <lineage>
        <taxon>Bacteria</taxon>
        <taxon>Pseudomonadati</taxon>
        <taxon>Pseudomonadota</taxon>
        <taxon>Betaproteobacteria</taxon>
        <taxon>Burkholderiales</taxon>
        <taxon>Alcaligenaceae</taxon>
        <taxon>Neopusillimonas</taxon>
    </lineage>
</organism>
<sequence>MTPTYLLEKIARHGTAAQRLIDERNTNKGELSSDHSDITAIAFDAADFVWSYLILKGHDETQESREIRNHIAQEIVKVLESYPWITEQENP</sequence>
<keyword evidence="2" id="KW-1185">Reference proteome</keyword>
<evidence type="ECO:0000313" key="1">
    <source>
        <dbReference type="EMBL" id="RII84034.1"/>
    </source>
</evidence>
<accession>A0ABX9N144</accession>
<name>A0ABX9N144_9BURK</name>
<dbReference type="EMBL" id="NQOU01000001">
    <property type="protein sequence ID" value="RII84034.1"/>
    <property type="molecule type" value="Genomic_DNA"/>
</dbReference>
<reference evidence="1 2" key="1">
    <citation type="submission" date="2017-08" db="EMBL/GenBank/DDBJ databases">
        <title>Pusillimonas indicus sp. nov., a member of the family Alcaligenaceae isolated from surface seawater.</title>
        <authorList>
            <person name="Li J."/>
        </authorList>
    </citation>
    <scope>NUCLEOTIDE SEQUENCE [LARGE SCALE GENOMIC DNA]</scope>
    <source>
        <strain evidence="1 2">17-4A</strain>
    </source>
</reference>
<comment type="caution">
    <text evidence="1">The sequence shown here is derived from an EMBL/GenBank/DDBJ whole genome shotgun (WGS) entry which is preliminary data.</text>
</comment>
<dbReference type="RefSeq" id="WP_119440857.1">
    <property type="nucleotide sequence ID" value="NZ_CP170494.1"/>
</dbReference>